<dbReference type="EMBL" id="JACHFL010000004">
    <property type="protein sequence ID" value="MBB5363086.1"/>
    <property type="molecule type" value="Genomic_DNA"/>
</dbReference>
<dbReference type="Proteomes" id="UP000552709">
    <property type="component" value="Unassembled WGS sequence"/>
</dbReference>
<dbReference type="SUPFAM" id="SSF56563">
    <property type="entry name" value="Major capsid protein gp5"/>
    <property type="match status" value="1"/>
</dbReference>
<proteinExistence type="predicted"/>
<reference evidence="1 2" key="1">
    <citation type="submission" date="2020-08" db="EMBL/GenBank/DDBJ databases">
        <title>Genomic Encyclopedia of Type Strains, Phase IV (KMG-IV): sequencing the most valuable type-strain genomes for metagenomic binning, comparative biology and taxonomic classification.</title>
        <authorList>
            <person name="Goeker M."/>
        </authorList>
    </citation>
    <scope>NUCLEOTIDE SEQUENCE [LARGE SCALE GENOMIC DNA]</scope>
    <source>
        <strain evidence="1 2">DSM 27939</strain>
    </source>
</reference>
<protein>
    <recommendedName>
        <fullName evidence="3">P22 coat protein-protein 5 domain protein</fullName>
    </recommendedName>
</protein>
<evidence type="ECO:0000313" key="2">
    <source>
        <dbReference type="Proteomes" id="UP000552709"/>
    </source>
</evidence>
<evidence type="ECO:0000313" key="1">
    <source>
        <dbReference type="EMBL" id="MBB5363086.1"/>
    </source>
</evidence>
<keyword evidence="2" id="KW-1185">Reference proteome</keyword>
<name>A0A7W8JWK9_9DEIO</name>
<dbReference type="RefSeq" id="WP_184131296.1">
    <property type="nucleotide sequence ID" value="NZ_JACHFL010000004.1"/>
</dbReference>
<evidence type="ECO:0008006" key="3">
    <source>
        <dbReference type="Google" id="ProtNLM"/>
    </source>
</evidence>
<sequence length="285" mass="30850">MSITVSDPIIWSARILSYLDKTFVYGAAFTNRNYEGEIKDAGSTVRILQIGDVTVGDYTGTLPDAQELTDNSLDLVVDQRKYFNFVVDDVDARRSVLMLVDEGSKRAAYAMSDVRDRFVASFHSAVNAANAYGTDVTPIVIGFGAGEIKPYDAFLELTQRLDEANVGTVDRRIVLPPWFVRAMKAQFGDRASSLGDNITENGMAGTVDGVKIFQSNNVANVAGAKYKVMAGLPVITFADAIVKTSTYSPEKKFGTGVKGLHVFGAKLLQSKAMAVGTFNKGQLSK</sequence>
<dbReference type="AlphaFoldDB" id="A0A7W8JWK9"/>
<accession>A0A7W8JWK9</accession>
<organism evidence="1 2">
    <name type="scientific">Deinococcus humi</name>
    <dbReference type="NCBI Taxonomy" id="662880"/>
    <lineage>
        <taxon>Bacteria</taxon>
        <taxon>Thermotogati</taxon>
        <taxon>Deinococcota</taxon>
        <taxon>Deinococci</taxon>
        <taxon>Deinococcales</taxon>
        <taxon>Deinococcaceae</taxon>
        <taxon>Deinococcus</taxon>
    </lineage>
</organism>
<comment type="caution">
    <text evidence="1">The sequence shown here is derived from an EMBL/GenBank/DDBJ whole genome shotgun (WGS) entry which is preliminary data.</text>
</comment>
<gene>
    <name evidence="1" type="ORF">HNQ08_002184</name>
</gene>